<evidence type="ECO:0000256" key="9">
    <source>
        <dbReference type="ARBA" id="ARBA00023128"/>
    </source>
</evidence>
<comment type="function">
    <text evidence="12">Mitochondrial membrane ATP synthase (F(1)F(0) ATP synthase or Complex V) produces ATP from ADP in the presence of a proton gradient across the membrane which is generated by electron transport complexes of the respiratory chain. F-type ATPases consist of two structural domains, F(1) - containing the extramembraneous catalytic core, and F(0) - containing the membrane proton channel, linked together by a central stalk and a peripheral stalk. During catalysis, ATP synthesis in the catalytic domain of F(1) is coupled via a rotary mechanism of the central stalk subunits to proton translocation.</text>
</comment>
<evidence type="ECO:0000256" key="12">
    <source>
        <dbReference type="PIRNR" id="PIRNR005514"/>
    </source>
</evidence>
<comment type="subcellular location">
    <subcellularLocation>
        <location evidence="1 12">Mitochondrion inner membrane</location>
    </subcellularLocation>
</comment>
<dbReference type="InterPro" id="IPR036228">
    <property type="entry name" value="ATP_synth_F0_dsu_sf_mt"/>
</dbReference>
<accession>A0A1W5DBC9</accession>
<evidence type="ECO:0000313" key="17">
    <source>
        <dbReference type="Proteomes" id="UP000324767"/>
    </source>
</evidence>
<dbReference type="GO" id="GO:0015078">
    <property type="term" value="F:proton transmembrane transporter activity"/>
    <property type="evidence" value="ECO:0007669"/>
    <property type="project" value="InterPro"/>
</dbReference>
<evidence type="ECO:0000256" key="4">
    <source>
        <dbReference type="ARBA" id="ARBA00022448"/>
    </source>
</evidence>
<evidence type="ECO:0000256" key="6">
    <source>
        <dbReference type="ARBA" id="ARBA00022781"/>
    </source>
</evidence>
<feature type="coiled-coil region" evidence="13">
    <location>
        <begin position="101"/>
        <end position="128"/>
    </location>
</feature>
<dbReference type="SUPFAM" id="SSF161065">
    <property type="entry name" value="ATP synthase D chain-like"/>
    <property type="match status" value="1"/>
</dbReference>
<keyword evidence="5" id="KW-0138">CF(0)</keyword>
<evidence type="ECO:0000256" key="1">
    <source>
        <dbReference type="ARBA" id="ARBA00004273"/>
    </source>
</evidence>
<evidence type="ECO:0000313" key="14">
    <source>
        <dbReference type="EMBL" id="KAA6413784.1"/>
    </source>
</evidence>
<evidence type="ECO:0000256" key="11">
    <source>
        <dbReference type="ARBA" id="ARBA00023310"/>
    </source>
</evidence>
<keyword evidence="8 12" id="KW-0406">Ion transport</keyword>
<name>A0A1W5DBC9_9LECA</name>
<protein>
    <recommendedName>
        <fullName evidence="3 12">ATP synthase subunit d, mitochondrial</fullName>
    </recommendedName>
</protein>
<evidence type="ECO:0000313" key="16">
    <source>
        <dbReference type="Proteomes" id="UP000192927"/>
    </source>
</evidence>
<evidence type="ECO:0000256" key="13">
    <source>
        <dbReference type="SAM" id="Coils"/>
    </source>
</evidence>
<reference evidence="15" key="2">
    <citation type="submission" date="2017-03" db="EMBL/GenBank/DDBJ databases">
        <authorList>
            <person name="Afonso C.L."/>
            <person name="Miller P.J."/>
            <person name="Scott M.A."/>
            <person name="Spackman E."/>
            <person name="Goraichik I."/>
            <person name="Dimitrov K.M."/>
            <person name="Suarez D.L."/>
            <person name="Swayne D.E."/>
        </authorList>
    </citation>
    <scope>NUCLEOTIDE SEQUENCE [LARGE SCALE GENOMIC DNA]</scope>
</reference>
<evidence type="ECO:0000256" key="10">
    <source>
        <dbReference type="ARBA" id="ARBA00023136"/>
    </source>
</evidence>
<dbReference type="GO" id="GO:0015986">
    <property type="term" value="P:proton motive force-driven ATP synthesis"/>
    <property type="evidence" value="ECO:0007669"/>
    <property type="project" value="UniProtKB-UniRule"/>
</dbReference>
<dbReference type="PANTHER" id="PTHR12700">
    <property type="entry name" value="ATP SYNTHASE SUBUNIT D, MITOCHONDRIAL"/>
    <property type="match status" value="1"/>
</dbReference>
<dbReference type="PIRSF" id="PIRSF005514">
    <property type="entry name" value="ATPase_F0_D_mt"/>
    <property type="match status" value="1"/>
</dbReference>
<dbReference type="OrthoDB" id="35799at2759"/>
<dbReference type="AlphaFoldDB" id="A0A1W5DBC9"/>
<dbReference type="Proteomes" id="UP000324767">
    <property type="component" value="Unassembled WGS sequence"/>
</dbReference>
<evidence type="ECO:0000256" key="8">
    <source>
        <dbReference type="ARBA" id="ARBA00023065"/>
    </source>
</evidence>
<evidence type="ECO:0000256" key="3">
    <source>
        <dbReference type="ARBA" id="ARBA00021688"/>
    </source>
</evidence>
<keyword evidence="13" id="KW-0175">Coiled coil</keyword>
<dbReference type="EMBL" id="VXIT01000003">
    <property type="protein sequence ID" value="KAA6413784.1"/>
    <property type="molecule type" value="Genomic_DNA"/>
</dbReference>
<dbReference type="Proteomes" id="UP000192927">
    <property type="component" value="Unassembled WGS sequence"/>
</dbReference>
<keyword evidence="7 12" id="KW-0999">Mitochondrion inner membrane</keyword>
<dbReference type="Gene3D" id="6.10.280.70">
    <property type="match status" value="1"/>
</dbReference>
<evidence type="ECO:0000313" key="15">
    <source>
        <dbReference type="EMBL" id="SLM40473.1"/>
    </source>
</evidence>
<organism evidence="15 16">
    <name type="scientific">Lasallia pustulata</name>
    <dbReference type="NCBI Taxonomy" id="136370"/>
    <lineage>
        <taxon>Eukaryota</taxon>
        <taxon>Fungi</taxon>
        <taxon>Dikarya</taxon>
        <taxon>Ascomycota</taxon>
        <taxon>Pezizomycotina</taxon>
        <taxon>Lecanoromycetes</taxon>
        <taxon>OSLEUM clade</taxon>
        <taxon>Umbilicariomycetidae</taxon>
        <taxon>Umbilicariales</taxon>
        <taxon>Umbilicariaceae</taxon>
        <taxon>Lasallia</taxon>
    </lineage>
</organism>
<dbReference type="InterPro" id="IPR008689">
    <property type="entry name" value="ATP_synth_F0_dsu_mt"/>
</dbReference>
<evidence type="ECO:0000256" key="2">
    <source>
        <dbReference type="ARBA" id="ARBA00006842"/>
    </source>
</evidence>
<evidence type="ECO:0000256" key="7">
    <source>
        <dbReference type="ARBA" id="ARBA00022792"/>
    </source>
</evidence>
<reference evidence="16" key="1">
    <citation type="submission" date="2017-03" db="EMBL/GenBank/DDBJ databases">
        <authorList>
            <person name="Sharma R."/>
            <person name="Thines M."/>
        </authorList>
    </citation>
    <scope>NUCLEOTIDE SEQUENCE [LARGE SCALE GENOMIC DNA]</scope>
</reference>
<keyword evidence="16" id="KW-1185">Reference proteome</keyword>
<proteinExistence type="inferred from homology"/>
<dbReference type="EMBL" id="FWEW01003727">
    <property type="protein sequence ID" value="SLM40473.1"/>
    <property type="molecule type" value="Genomic_DNA"/>
</dbReference>
<gene>
    <name evidence="14" type="ORF">FRX48_02145</name>
</gene>
<dbReference type="GO" id="GO:0005743">
    <property type="term" value="C:mitochondrial inner membrane"/>
    <property type="evidence" value="ECO:0007669"/>
    <property type="project" value="UniProtKB-SubCell"/>
</dbReference>
<keyword evidence="10 12" id="KW-0472">Membrane</keyword>
<evidence type="ECO:0000256" key="5">
    <source>
        <dbReference type="ARBA" id="ARBA00022547"/>
    </source>
</evidence>
<dbReference type="Pfam" id="PF05873">
    <property type="entry name" value="Mt_ATP-synt_D"/>
    <property type="match status" value="1"/>
</dbReference>
<sequence>MAVGRSAALKVDWSKISTSLGLKGQTAAALQAFKKRNDDARRKVQVLSDQPQTVDFSHYRGILKNQSVIDEIENHFKQWKPTTYDVGRQIKAIEAFEKQAVKSAEDTKGRVDMELRDLEKTLKNIEEARPFEDLTVDEVAAAQPDIDKRTAQLVSKGRWQVPGYKEKFGDLSLL</sequence>
<keyword evidence="6 12" id="KW-0375">Hydrogen ion transport</keyword>
<dbReference type="GO" id="GO:0045259">
    <property type="term" value="C:proton-transporting ATP synthase complex"/>
    <property type="evidence" value="ECO:0007669"/>
    <property type="project" value="UniProtKB-KW"/>
</dbReference>
<keyword evidence="4 12" id="KW-0813">Transport</keyword>
<comment type="similarity">
    <text evidence="2 12">Belongs to the ATPase d subunit family.</text>
</comment>
<keyword evidence="9 12" id="KW-0496">Mitochondrion</keyword>
<keyword evidence="11" id="KW-0066">ATP synthesis</keyword>
<reference evidence="14 17" key="3">
    <citation type="submission" date="2019-09" db="EMBL/GenBank/DDBJ databases">
        <title>The hologenome of the rock-dwelling lichen Lasallia pustulata.</title>
        <authorList>
            <person name="Greshake Tzovaras B."/>
            <person name="Segers F."/>
            <person name="Bicker A."/>
            <person name="Dal Grande F."/>
            <person name="Otte J."/>
            <person name="Hankeln T."/>
            <person name="Schmitt I."/>
            <person name="Ebersberger I."/>
        </authorList>
    </citation>
    <scope>NUCLEOTIDE SEQUENCE [LARGE SCALE GENOMIC DNA]</scope>
    <source>
        <strain evidence="14">A1-1</strain>
    </source>
</reference>